<sequence length="857" mass="99345">MRFLLCSFLLFFVISTSKAGGIKGRISNKTGDALPYAGIVVKASGDGTIANDEGLYEFALPAGTYEIIFQYLGFKTLTKSVVVGNEFQELNIVLEEQALNLNEVKVDNKREDPAYTIMRKAIAKARFHQLQVRAYTAKVYSRSTALPTKIPYLVERRLKKEGVQEGKAIINESVAEIQYRRPNNFKQHIISTRNSLDNSIPSPNEYILASLYSPEIAGTISPLSPKSFSYYKFEYEGYFEDRGQIINKIKVIPRAYGEGIFRGSLYIIDERWAIHSYDLETTTSGLDISAKQIFNPIQDVWLPVNQQFRIKGSYLGFAGEFKYLVSLTYQKMDVDPGLKEEIVVKDPKVDAEVSENVRKKNLEKMIKDQKAFSTKNLRKFTKEYDKGLKKERKNKGEDTRIVREDSIVVDTMANKRDTTYWANLRPIPLTNSEEQSYAMQDSIRVIKEAQKINSRPDSTNFKIQHILVGNTYSFKNRNFLRIESPFLAFYYNTVEGYALNLAAEYQKRWGKSSYFTIRPYARYTFGRDKFNGNIQANVGNKNSNFLITAGEMVNQNNRDNPITPFGNTVSTLIFERNRAKLYQSKFLKTEYSIRNISDVLSFNTSLEYEQRQEVFDMENIKSFIDWPKRSFHPNRPLNDELESTGFPDHDALVFQISADIRPWRRYLVRNGEKRYLRSKKPAFSILYKTGLRFAGDVDYDFLQGGIRQSIDLGPRNTVSYSVKGGGFLSKKEMYFPDFRHFMGNESFFRLGDPLTQFRSLPYYEHSTQQWFVEGHALWSMQRFLITQFPVFRLRGLKETVQVHYLFSPTSRHYGELVYGLDHILRFFRIETVAQFDSYKINKIEFRLGTTFSIADLR</sequence>
<keyword evidence="3" id="KW-1185">Reference proteome</keyword>
<feature type="signal peptide" evidence="1">
    <location>
        <begin position="1"/>
        <end position="19"/>
    </location>
</feature>
<feature type="chain" id="PRO_5011610795" evidence="1">
    <location>
        <begin position="20"/>
        <end position="857"/>
    </location>
</feature>
<evidence type="ECO:0000313" key="2">
    <source>
        <dbReference type="EMBL" id="SEI80509.1"/>
    </source>
</evidence>
<protein>
    <submittedName>
        <fullName evidence="2">CarboxypepD_reg-like domain-containing protein</fullName>
    </submittedName>
</protein>
<dbReference type="Pfam" id="PF18939">
    <property type="entry name" value="DUF5686"/>
    <property type="match status" value="1"/>
</dbReference>
<dbReference type="InterPro" id="IPR008969">
    <property type="entry name" value="CarboxyPept-like_regulatory"/>
</dbReference>
<dbReference type="Proteomes" id="UP000199532">
    <property type="component" value="Unassembled WGS sequence"/>
</dbReference>
<dbReference type="InterPro" id="IPR043741">
    <property type="entry name" value="DUF5686"/>
</dbReference>
<organism evidence="2 3">
    <name type="scientific">Dyadobacter koreensis</name>
    <dbReference type="NCBI Taxonomy" id="408657"/>
    <lineage>
        <taxon>Bacteria</taxon>
        <taxon>Pseudomonadati</taxon>
        <taxon>Bacteroidota</taxon>
        <taxon>Cytophagia</taxon>
        <taxon>Cytophagales</taxon>
        <taxon>Spirosomataceae</taxon>
        <taxon>Dyadobacter</taxon>
    </lineage>
</organism>
<dbReference type="OrthoDB" id="983143at2"/>
<accession>A0A1H6TKD7</accession>
<dbReference type="Gene3D" id="2.60.40.1120">
    <property type="entry name" value="Carboxypeptidase-like, regulatory domain"/>
    <property type="match status" value="1"/>
</dbReference>
<dbReference type="RefSeq" id="WP_090335279.1">
    <property type="nucleotide sequence ID" value="NZ_FNXY01000003.1"/>
</dbReference>
<evidence type="ECO:0000313" key="3">
    <source>
        <dbReference type="Proteomes" id="UP000199532"/>
    </source>
</evidence>
<dbReference type="EMBL" id="FNXY01000003">
    <property type="protein sequence ID" value="SEI80509.1"/>
    <property type="molecule type" value="Genomic_DNA"/>
</dbReference>
<dbReference type="Pfam" id="PF13715">
    <property type="entry name" value="CarbopepD_reg_2"/>
    <property type="match status" value="1"/>
</dbReference>
<reference evidence="2 3" key="1">
    <citation type="submission" date="2016-10" db="EMBL/GenBank/DDBJ databases">
        <authorList>
            <person name="de Groot N.N."/>
        </authorList>
    </citation>
    <scope>NUCLEOTIDE SEQUENCE [LARGE SCALE GENOMIC DNA]</scope>
    <source>
        <strain evidence="2 3">DSM 19938</strain>
    </source>
</reference>
<proteinExistence type="predicted"/>
<dbReference type="AlphaFoldDB" id="A0A1H6TKD7"/>
<name>A0A1H6TKD7_9BACT</name>
<evidence type="ECO:0000256" key="1">
    <source>
        <dbReference type="SAM" id="SignalP"/>
    </source>
</evidence>
<dbReference type="SUPFAM" id="SSF49464">
    <property type="entry name" value="Carboxypeptidase regulatory domain-like"/>
    <property type="match status" value="1"/>
</dbReference>
<gene>
    <name evidence="2" type="ORF">SAMN04487995_2296</name>
</gene>
<dbReference type="STRING" id="408657.SAMN04487995_2296"/>
<keyword evidence="1" id="KW-0732">Signal</keyword>